<dbReference type="InterPro" id="IPR031493">
    <property type="entry name" value="Zinc_ribbon_15"/>
</dbReference>
<proteinExistence type="predicted"/>
<evidence type="ECO:0000259" key="1">
    <source>
        <dbReference type="Pfam" id="PF17032"/>
    </source>
</evidence>
<reference evidence="2 3" key="1">
    <citation type="journal article" date="2015" name="Genome Biol. Evol.">
        <title>Phylogenomic analyses indicate that early fungi evolved digesting cell walls of algal ancestors of land plants.</title>
        <authorList>
            <person name="Chang Y."/>
            <person name="Wang S."/>
            <person name="Sekimoto S."/>
            <person name="Aerts A.L."/>
            <person name="Choi C."/>
            <person name="Clum A."/>
            <person name="LaButti K.M."/>
            <person name="Lindquist E.A."/>
            <person name="Yee Ngan C."/>
            <person name="Ohm R.A."/>
            <person name="Salamov A.A."/>
            <person name="Grigoriev I.V."/>
            <person name="Spatafora J.W."/>
            <person name="Berbee M.L."/>
        </authorList>
    </citation>
    <scope>NUCLEOTIDE SEQUENCE [LARGE SCALE GENOMIC DNA]</scope>
    <source>
        <strain evidence="2 3">NRRL 28638</strain>
    </source>
</reference>
<dbReference type="EMBL" id="KQ964542">
    <property type="protein sequence ID" value="KXN69239.1"/>
    <property type="molecule type" value="Genomic_DNA"/>
</dbReference>
<feature type="domain" description="Zinc-ribbon 15" evidence="1">
    <location>
        <begin position="21"/>
        <end position="107"/>
    </location>
</feature>
<dbReference type="Proteomes" id="UP000070444">
    <property type="component" value="Unassembled WGS sequence"/>
</dbReference>
<evidence type="ECO:0000313" key="2">
    <source>
        <dbReference type="EMBL" id="KXN69239.1"/>
    </source>
</evidence>
<gene>
    <name evidence="2" type="ORF">CONCODRAFT_97737</name>
</gene>
<name>A0A137P2T2_CONC2</name>
<organism evidence="2 3">
    <name type="scientific">Conidiobolus coronatus (strain ATCC 28846 / CBS 209.66 / NRRL 28638)</name>
    <name type="common">Delacroixia coronata</name>
    <dbReference type="NCBI Taxonomy" id="796925"/>
    <lineage>
        <taxon>Eukaryota</taxon>
        <taxon>Fungi</taxon>
        <taxon>Fungi incertae sedis</taxon>
        <taxon>Zoopagomycota</taxon>
        <taxon>Entomophthoromycotina</taxon>
        <taxon>Entomophthoromycetes</taxon>
        <taxon>Entomophthorales</taxon>
        <taxon>Ancylistaceae</taxon>
        <taxon>Conidiobolus</taxon>
    </lineage>
</organism>
<evidence type="ECO:0000313" key="3">
    <source>
        <dbReference type="Proteomes" id="UP000070444"/>
    </source>
</evidence>
<dbReference type="AlphaFoldDB" id="A0A137P2T2"/>
<dbReference type="Pfam" id="PF17032">
    <property type="entry name" value="Zn_ribbon_15"/>
    <property type="match status" value="1"/>
</dbReference>
<accession>A0A137P2T2</accession>
<protein>
    <recommendedName>
        <fullName evidence="1">Zinc-ribbon 15 domain-containing protein</fullName>
    </recommendedName>
</protein>
<sequence length="112" mass="13075">MSITPINFHSQIRQITPLPYSCPQCFNPTSVKIVVNSDYITLFYLITIINYWSSTDHIPFYLCFKCHWKGDSLKLTADQLKVLDRKRCGKCGEYFESDGFRYCPYCGTIRPL</sequence>
<keyword evidence="3" id="KW-1185">Reference proteome</keyword>